<evidence type="ECO:0000256" key="5">
    <source>
        <dbReference type="SAM" id="Phobius"/>
    </source>
</evidence>
<dbReference type="InterPro" id="IPR000858">
    <property type="entry name" value="S_locus_glycoprot_dom"/>
</dbReference>
<dbReference type="Gene3D" id="3.30.200.20">
    <property type="entry name" value="Phosphorylase Kinase, domain 1"/>
    <property type="match status" value="1"/>
</dbReference>
<feature type="signal peptide" evidence="6">
    <location>
        <begin position="1"/>
        <end position="22"/>
    </location>
</feature>
<dbReference type="InterPro" id="IPR001480">
    <property type="entry name" value="Bulb-type_lectin_dom"/>
</dbReference>
<keyword evidence="4" id="KW-0547">Nucleotide-binding</keyword>
<name>A0AAN7G3U3_QUERU</name>
<feature type="chain" id="PRO_5043022102" evidence="6">
    <location>
        <begin position="23"/>
        <end position="583"/>
    </location>
</feature>
<accession>A0AAN7G3U3</accession>
<keyword evidence="4" id="KW-0067">ATP-binding</keyword>
<keyword evidence="5" id="KW-1133">Transmembrane helix</keyword>
<evidence type="ECO:0000313" key="11">
    <source>
        <dbReference type="Proteomes" id="UP001324115"/>
    </source>
</evidence>
<comment type="caution">
    <text evidence="10">The sequence shown here is derived from an EMBL/GenBank/DDBJ whole genome shotgun (WGS) entry which is preliminary data.</text>
</comment>
<evidence type="ECO:0000256" key="3">
    <source>
        <dbReference type="ARBA" id="ARBA00023180"/>
    </source>
</evidence>
<dbReference type="SUPFAM" id="SSF56112">
    <property type="entry name" value="Protein kinase-like (PK-like)"/>
    <property type="match status" value="1"/>
</dbReference>
<dbReference type="InterPro" id="IPR011009">
    <property type="entry name" value="Kinase-like_dom_sf"/>
</dbReference>
<keyword evidence="11" id="KW-1185">Reference proteome</keyword>
<feature type="transmembrane region" description="Helical" evidence="5">
    <location>
        <begin position="558"/>
        <end position="579"/>
    </location>
</feature>
<dbReference type="PROSITE" id="PS50948">
    <property type="entry name" value="PAN"/>
    <property type="match status" value="1"/>
</dbReference>
<gene>
    <name evidence="10" type="ORF">RGQ29_013305</name>
</gene>
<evidence type="ECO:0000259" key="8">
    <source>
        <dbReference type="PROSITE" id="PS50927"/>
    </source>
</evidence>
<dbReference type="SUPFAM" id="SSF51110">
    <property type="entry name" value="alpha-D-mannose-specific plant lectins"/>
    <property type="match status" value="1"/>
</dbReference>
<keyword evidence="2" id="KW-1015">Disulfide bond</keyword>
<keyword evidence="1 6" id="KW-0732">Signal</keyword>
<dbReference type="PANTHER" id="PTHR32444:SF183">
    <property type="entry name" value="APPLE DOMAIN-CONTAINING PROTEIN"/>
    <property type="match status" value="1"/>
</dbReference>
<dbReference type="PROSITE" id="PS50927">
    <property type="entry name" value="BULB_LECTIN"/>
    <property type="match status" value="1"/>
</dbReference>
<dbReference type="Gene3D" id="3.50.4.10">
    <property type="entry name" value="Hepatocyte Growth Factor"/>
    <property type="match status" value="1"/>
</dbReference>
<dbReference type="PROSITE" id="PS00107">
    <property type="entry name" value="PROTEIN_KINASE_ATP"/>
    <property type="match status" value="1"/>
</dbReference>
<keyword evidence="5" id="KW-0812">Transmembrane</keyword>
<feature type="binding site" evidence="4">
    <location>
        <position position="535"/>
    </location>
    <ligand>
        <name>ATP</name>
        <dbReference type="ChEBI" id="CHEBI:30616"/>
    </ligand>
</feature>
<keyword evidence="5" id="KW-0472">Membrane</keyword>
<reference evidence="10 11" key="1">
    <citation type="journal article" date="2023" name="G3 (Bethesda)">
        <title>A haplotype-resolved chromosome-scale genome for Quercus rubra L. provides insights into the genetics of adaptive traits for red oak species.</title>
        <authorList>
            <person name="Kapoor B."/>
            <person name="Jenkins J."/>
            <person name="Schmutz J."/>
            <person name="Zhebentyayeva T."/>
            <person name="Kuelheim C."/>
            <person name="Coggeshall M."/>
            <person name="Heim C."/>
            <person name="Lasky J.R."/>
            <person name="Leites L."/>
            <person name="Islam-Faridi N."/>
            <person name="Romero-Severson J."/>
            <person name="DeLeo V.L."/>
            <person name="Lucas S.M."/>
            <person name="Lazic D."/>
            <person name="Gailing O."/>
            <person name="Carlson J."/>
            <person name="Staton M."/>
        </authorList>
    </citation>
    <scope>NUCLEOTIDE SEQUENCE [LARGE SCALE GENOMIC DNA]</scope>
    <source>
        <strain evidence="10">Pseudo-F2</strain>
    </source>
</reference>
<dbReference type="PANTHER" id="PTHR32444">
    <property type="entry name" value="BULB-TYPE LECTIN DOMAIN-CONTAINING PROTEIN"/>
    <property type="match status" value="1"/>
</dbReference>
<sequence>MKAFSALFVYSLLLSFLRTSNTLDTITPSQFIRDGETLVSASRFFELGFFSPGRSKSRYVGIWFVVSNDTVVWVANRETPLGNHHGVLKVTNEGILVLLDSTNTTIWSSNTSRTAGNKINNPTAQLLDSGNLVVKDGNIESLLWQSFDHPCDTLLSEMKLGCDLLSGLDRHLTSWKSAEDPAPSEISAGLDRRGLPQLVVMKGDKIKFRLGSWNGLHFTGLPWFIPNSWFNNEFVMNEREIYYECRAPNNSTFIRQVLNPSGIGEAFEWVDHTKSWELGTTTRSDECENYAHCGAYTSCNINKSPVCACLKGFIPKSPKDWNSADWSAGCVRGTPLGCNDGDGFLTYKSVKLPDTSSSWFDRNMSLKKCDEMCLENCSCRAYANLDIRNEGSGCLLWFADLLDLVVLQMDGQKSQDLYIRVAASVLDHTEKSRHFGQKNQVIIIVCSAILLTVMLVLGLLSYIRRKKLGKEGMNIGCQNDSNNEGWNEDMELPIFNLITISNATDNFAINKKLGAGGFGSVYKGTLHGGQEIAVKRLSKNSGQGFNEFKNETKRRVDYLIGVCATTLSVALLEGFFTFMKTLD</sequence>
<dbReference type="CDD" id="cd01098">
    <property type="entry name" value="PAN_AP_plant"/>
    <property type="match status" value="1"/>
</dbReference>
<dbReference type="Pfam" id="PF01453">
    <property type="entry name" value="B_lectin"/>
    <property type="match status" value="1"/>
</dbReference>
<dbReference type="PROSITE" id="PS50011">
    <property type="entry name" value="PROTEIN_KINASE_DOM"/>
    <property type="match status" value="1"/>
</dbReference>
<dbReference type="Proteomes" id="UP001324115">
    <property type="component" value="Unassembled WGS sequence"/>
</dbReference>
<dbReference type="AlphaFoldDB" id="A0AAN7G3U3"/>
<dbReference type="GO" id="GO:0005524">
    <property type="term" value="F:ATP binding"/>
    <property type="evidence" value="ECO:0007669"/>
    <property type="project" value="UniProtKB-UniRule"/>
</dbReference>
<dbReference type="FunFam" id="2.90.10.10:FF:000004">
    <property type="entry name" value="G-type lectin S-receptor-like serine/threonine-protein kinase"/>
    <property type="match status" value="1"/>
</dbReference>
<dbReference type="Gene3D" id="2.90.10.10">
    <property type="entry name" value="Bulb-type lectin domain"/>
    <property type="match status" value="1"/>
</dbReference>
<dbReference type="SMART" id="SM00108">
    <property type="entry name" value="B_lectin"/>
    <property type="match status" value="1"/>
</dbReference>
<dbReference type="GO" id="GO:0048544">
    <property type="term" value="P:recognition of pollen"/>
    <property type="evidence" value="ECO:0007669"/>
    <property type="project" value="InterPro"/>
</dbReference>
<dbReference type="InterPro" id="IPR017441">
    <property type="entry name" value="Protein_kinase_ATP_BS"/>
</dbReference>
<feature type="transmembrane region" description="Helical" evidence="5">
    <location>
        <begin position="441"/>
        <end position="463"/>
    </location>
</feature>
<evidence type="ECO:0000256" key="6">
    <source>
        <dbReference type="SAM" id="SignalP"/>
    </source>
</evidence>
<evidence type="ECO:0000259" key="9">
    <source>
        <dbReference type="PROSITE" id="PS50948"/>
    </source>
</evidence>
<proteinExistence type="predicted"/>
<dbReference type="EMBL" id="JAXUIC010000002">
    <property type="protein sequence ID" value="KAK4605193.1"/>
    <property type="molecule type" value="Genomic_DNA"/>
</dbReference>
<feature type="domain" description="Apple" evidence="9">
    <location>
        <begin position="338"/>
        <end position="422"/>
    </location>
</feature>
<evidence type="ECO:0000256" key="1">
    <source>
        <dbReference type="ARBA" id="ARBA00022729"/>
    </source>
</evidence>
<dbReference type="Pfam" id="PF00954">
    <property type="entry name" value="S_locus_glycop"/>
    <property type="match status" value="1"/>
</dbReference>
<keyword evidence="3" id="KW-0325">Glycoprotein</keyword>
<protein>
    <submittedName>
        <fullName evidence="10">Uncharacterized protein</fullName>
    </submittedName>
</protein>
<dbReference type="SMART" id="SM00473">
    <property type="entry name" value="PAN_AP"/>
    <property type="match status" value="1"/>
</dbReference>
<dbReference type="CDD" id="cd00028">
    <property type="entry name" value="B_lectin"/>
    <property type="match status" value="1"/>
</dbReference>
<dbReference type="InterPro" id="IPR036426">
    <property type="entry name" value="Bulb-type_lectin_dom_sf"/>
</dbReference>
<evidence type="ECO:0000256" key="2">
    <source>
        <dbReference type="ARBA" id="ARBA00023157"/>
    </source>
</evidence>
<dbReference type="Pfam" id="PF08276">
    <property type="entry name" value="PAN_2"/>
    <property type="match status" value="1"/>
</dbReference>
<evidence type="ECO:0000256" key="4">
    <source>
        <dbReference type="PROSITE-ProRule" id="PRU10141"/>
    </source>
</evidence>
<dbReference type="InterPro" id="IPR000719">
    <property type="entry name" value="Prot_kinase_dom"/>
</dbReference>
<dbReference type="GO" id="GO:0004672">
    <property type="term" value="F:protein kinase activity"/>
    <property type="evidence" value="ECO:0007669"/>
    <property type="project" value="InterPro"/>
</dbReference>
<organism evidence="10 11">
    <name type="scientific">Quercus rubra</name>
    <name type="common">Northern red oak</name>
    <name type="synonym">Quercus borealis</name>
    <dbReference type="NCBI Taxonomy" id="3512"/>
    <lineage>
        <taxon>Eukaryota</taxon>
        <taxon>Viridiplantae</taxon>
        <taxon>Streptophyta</taxon>
        <taxon>Embryophyta</taxon>
        <taxon>Tracheophyta</taxon>
        <taxon>Spermatophyta</taxon>
        <taxon>Magnoliopsida</taxon>
        <taxon>eudicotyledons</taxon>
        <taxon>Gunneridae</taxon>
        <taxon>Pentapetalae</taxon>
        <taxon>rosids</taxon>
        <taxon>fabids</taxon>
        <taxon>Fagales</taxon>
        <taxon>Fagaceae</taxon>
        <taxon>Quercus</taxon>
    </lineage>
</organism>
<feature type="domain" description="Bulb-type lectin" evidence="8">
    <location>
        <begin position="23"/>
        <end position="147"/>
    </location>
</feature>
<evidence type="ECO:0000259" key="7">
    <source>
        <dbReference type="PROSITE" id="PS50011"/>
    </source>
</evidence>
<dbReference type="InterPro" id="IPR003609">
    <property type="entry name" value="Pan_app"/>
</dbReference>
<evidence type="ECO:0000313" key="10">
    <source>
        <dbReference type="EMBL" id="KAK4605193.1"/>
    </source>
</evidence>
<feature type="domain" description="Protein kinase" evidence="7">
    <location>
        <begin position="507"/>
        <end position="583"/>
    </location>
</feature>